<evidence type="ECO:0000256" key="7">
    <source>
        <dbReference type="SAM" id="MobiDB-lite"/>
    </source>
</evidence>
<comment type="subcellular location">
    <subcellularLocation>
        <location evidence="2">Cytoplasm</location>
    </subcellularLocation>
    <subcellularLocation>
        <location evidence="1">Nucleus</location>
    </subcellularLocation>
</comment>
<feature type="region of interest" description="Disordered" evidence="7">
    <location>
        <begin position="417"/>
        <end position="506"/>
    </location>
</feature>
<dbReference type="Pfam" id="PF10374">
    <property type="entry name" value="EST1"/>
    <property type="match status" value="1"/>
</dbReference>
<feature type="domain" description="PIN" evidence="10">
    <location>
        <begin position="932"/>
        <end position="1030"/>
    </location>
</feature>
<feature type="compositionally biased region" description="Basic residues" evidence="7">
    <location>
        <begin position="476"/>
        <end position="490"/>
    </location>
</feature>
<feature type="compositionally biased region" description="Low complexity" evidence="7">
    <location>
        <begin position="556"/>
        <end position="565"/>
    </location>
</feature>
<feature type="domain" description="Telomerase activating protein Est1-like N-terminal" evidence="9">
    <location>
        <begin position="75"/>
        <end position="193"/>
    </location>
</feature>
<evidence type="ECO:0000313" key="12">
    <source>
        <dbReference type="Proteomes" id="UP000242188"/>
    </source>
</evidence>
<protein>
    <submittedName>
        <fullName evidence="11">Protein SMG5</fullName>
    </submittedName>
</protein>
<keyword evidence="3" id="KW-0963">Cytoplasm</keyword>
<dbReference type="InterPro" id="IPR002716">
    <property type="entry name" value="PIN_dom"/>
</dbReference>
<dbReference type="GO" id="GO:0005697">
    <property type="term" value="C:telomerase holoenzyme complex"/>
    <property type="evidence" value="ECO:0007669"/>
    <property type="project" value="TreeGrafter"/>
</dbReference>
<feature type="compositionally biased region" description="Low complexity" evidence="7">
    <location>
        <begin position="447"/>
        <end position="456"/>
    </location>
</feature>
<evidence type="ECO:0000256" key="4">
    <source>
        <dbReference type="ARBA" id="ARBA00023161"/>
    </source>
</evidence>
<dbReference type="InterPro" id="IPR018834">
    <property type="entry name" value="DNA/RNA-bd_Est1-type"/>
</dbReference>
<dbReference type="Pfam" id="PF10373">
    <property type="entry name" value="EST1_DNA_bind"/>
    <property type="match status" value="1"/>
</dbReference>
<reference evidence="11 12" key="1">
    <citation type="journal article" date="2017" name="Nat. Ecol. Evol.">
        <title>Scallop genome provides insights into evolution of bilaterian karyotype and development.</title>
        <authorList>
            <person name="Wang S."/>
            <person name="Zhang J."/>
            <person name="Jiao W."/>
            <person name="Li J."/>
            <person name="Xun X."/>
            <person name="Sun Y."/>
            <person name="Guo X."/>
            <person name="Huan P."/>
            <person name="Dong B."/>
            <person name="Zhang L."/>
            <person name="Hu X."/>
            <person name="Sun X."/>
            <person name="Wang J."/>
            <person name="Zhao C."/>
            <person name="Wang Y."/>
            <person name="Wang D."/>
            <person name="Huang X."/>
            <person name="Wang R."/>
            <person name="Lv J."/>
            <person name="Li Y."/>
            <person name="Zhang Z."/>
            <person name="Liu B."/>
            <person name="Lu W."/>
            <person name="Hui Y."/>
            <person name="Liang J."/>
            <person name="Zhou Z."/>
            <person name="Hou R."/>
            <person name="Li X."/>
            <person name="Liu Y."/>
            <person name="Li H."/>
            <person name="Ning X."/>
            <person name="Lin Y."/>
            <person name="Zhao L."/>
            <person name="Xing Q."/>
            <person name="Dou J."/>
            <person name="Li Y."/>
            <person name="Mao J."/>
            <person name="Guo H."/>
            <person name="Dou H."/>
            <person name="Li T."/>
            <person name="Mu C."/>
            <person name="Jiang W."/>
            <person name="Fu Q."/>
            <person name="Fu X."/>
            <person name="Miao Y."/>
            <person name="Liu J."/>
            <person name="Yu Q."/>
            <person name="Li R."/>
            <person name="Liao H."/>
            <person name="Li X."/>
            <person name="Kong Y."/>
            <person name="Jiang Z."/>
            <person name="Chourrout D."/>
            <person name="Li R."/>
            <person name="Bao Z."/>
        </authorList>
    </citation>
    <scope>NUCLEOTIDE SEQUENCE [LARGE SCALE GENOMIC DNA]</scope>
    <source>
        <strain evidence="11 12">PY_sf001</strain>
    </source>
</reference>
<organism evidence="11 12">
    <name type="scientific">Mizuhopecten yessoensis</name>
    <name type="common">Japanese scallop</name>
    <name type="synonym">Patinopecten yessoensis</name>
    <dbReference type="NCBI Taxonomy" id="6573"/>
    <lineage>
        <taxon>Eukaryota</taxon>
        <taxon>Metazoa</taxon>
        <taxon>Spiralia</taxon>
        <taxon>Lophotrochozoa</taxon>
        <taxon>Mollusca</taxon>
        <taxon>Bivalvia</taxon>
        <taxon>Autobranchia</taxon>
        <taxon>Pteriomorphia</taxon>
        <taxon>Pectinida</taxon>
        <taxon>Pectinoidea</taxon>
        <taxon>Pectinidae</taxon>
        <taxon>Mizuhopecten</taxon>
    </lineage>
</organism>
<evidence type="ECO:0000256" key="3">
    <source>
        <dbReference type="ARBA" id="ARBA00022490"/>
    </source>
</evidence>
<evidence type="ECO:0000259" key="8">
    <source>
        <dbReference type="Pfam" id="PF10373"/>
    </source>
</evidence>
<feature type="compositionally biased region" description="Acidic residues" evidence="7">
    <location>
        <begin position="417"/>
        <end position="427"/>
    </location>
</feature>
<dbReference type="OrthoDB" id="5920073at2759"/>
<evidence type="ECO:0000256" key="2">
    <source>
        <dbReference type="ARBA" id="ARBA00004496"/>
    </source>
</evidence>
<proteinExistence type="predicted"/>
<dbReference type="EMBL" id="NEDP02003574">
    <property type="protein sequence ID" value="OWF48383.1"/>
    <property type="molecule type" value="Genomic_DNA"/>
</dbReference>
<keyword evidence="4" id="KW-0866">Nonsense-mediated mRNA decay</keyword>
<dbReference type="Proteomes" id="UP000242188">
    <property type="component" value="Unassembled WGS sequence"/>
</dbReference>
<comment type="caution">
    <text evidence="11">The sequence shown here is derived from an EMBL/GenBank/DDBJ whole genome shotgun (WGS) entry which is preliminary data.</text>
</comment>
<dbReference type="InterPro" id="IPR019458">
    <property type="entry name" value="Est1-like_N"/>
</dbReference>
<dbReference type="GO" id="GO:0000184">
    <property type="term" value="P:nuclear-transcribed mRNA catabolic process, nonsense-mediated decay"/>
    <property type="evidence" value="ECO:0007669"/>
    <property type="project" value="UniProtKB-KW"/>
</dbReference>
<evidence type="ECO:0000256" key="1">
    <source>
        <dbReference type="ARBA" id="ARBA00004123"/>
    </source>
</evidence>
<dbReference type="GO" id="GO:0005737">
    <property type="term" value="C:cytoplasm"/>
    <property type="evidence" value="ECO:0007669"/>
    <property type="project" value="UniProtKB-SubCell"/>
</dbReference>
<evidence type="ECO:0000256" key="5">
    <source>
        <dbReference type="ARBA" id="ARBA00023242"/>
    </source>
</evidence>
<dbReference type="Pfam" id="PF13638">
    <property type="entry name" value="PIN_4"/>
    <property type="match status" value="1"/>
</dbReference>
<dbReference type="PANTHER" id="PTHR15696">
    <property type="entry name" value="SMG-7 SUPPRESSOR WITH MORPHOLOGICAL EFFECT ON GENITALIA PROTEIN 7"/>
    <property type="match status" value="1"/>
</dbReference>
<dbReference type="GO" id="GO:0042162">
    <property type="term" value="F:telomeric DNA binding"/>
    <property type="evidence" value="ECO:0007669"/>
    <property type="project" value="TreeGrafter"/>
</dbReference>
<dbReference type="GO" id="GO:0070034">
    <property type="term" value="F:telomerase RNA binding"/>
    <property type="evidence" value="ECO:0007669"/>
    <property type="project" value="TreeGrafter"/>
</dbReference>
<dbReference type="STRING" id="6573.A0A210QHZ4"/>
<gene>
    <name evidence="11" type="ORF">KP79_PYT15572</name>
</gene>
<feature type="region of interest" description="Disordered" evidence="7">
    <location>
        <begin position="545"/>
        <end position="568"/>
    </location>
</feature>
<evidence type="ECO:0000259" key="9">
    <source>
        <dbReference type="Pfam" id="PF10374"/>
    </source>
</evidence>
<dbReference type="InterPro" id="IPR045153">
    <property type="entry name" value="Est1/Ebs1-like"/>
</dbReference>
<accession>A0A210QHZ4</accession>
<evidence type="ECO:0000259" key="10">
    <source>
        <dbReference type="Pfam" id="PF13638"/>
    </source>
</evidence>
<dbReference type="SUPFAM" id="SSF48452">
    <property type="entry name" value="TPR-like"/>
    <property type="match status" value="1"/>
</dbReference>
<keyword evidence="12" id="KW-1185">Reference proteome</keyword>
<dbReference type="AlphaFoldDB" id="A0A210QHZ4"/>
<dbReference type="CDD" id="cd09884">
    <property type="entry name" value="PIN_Smg5-like"/>
    <property type="match status" value="1"/>
</dbReference>
<name>A0A210QHZ4_MIZYE</name>
<sequence length="1090" mass="124253">MKKTHESSNENKPDVDKAKRVYRAAVEAIKRLDEVLKQRKAYREVFTQDAVGLRNKLKEYSERLMFYNPLEYGRKAEDVLWRKVFYQIIQLVKQNRKHVRPGSTLESAFRTHLASATGYYNHLLFRLQYEFSLNLHGVLDFHLVPEQKTGHRKHFGHNSRRKDVNPIAQDWAMKACHRCLLCLGDIARYQQDFDKGFSKSASERFYHQAIALCPDNGMPHNQLGTLSGSRYVHCEAAYHYIRCMVCEKPFEGAEGNLQRLFEKNRKKFLELKQSTNHSLPLESQSFQDLKVFLIQFLHLLSIFHDTSKNPDSSDLQDSCQATLQNFNLCMFHEPDIYSHDGLQHLDDDMVFKFVVMCMATIHLLQLRGSRQVTAATAFLLALFSHILNHVVIRLHAALDEKENPNILLHREFHQDVDEEMEDFSDPEENGRISHRAHGQEAEEVPPSSQNHNNSSQYKRIGTENSIQQEKPEKSKSSRIKSFKRRRRKRHNSDDSSDLSDVSDLSEGAEHLSDHFLSGDSEEEEEEFVGFFTNESDSDMSDALMESQELEPGFAEASRSSANSNSHDPQTVFPGGVPEANNAIWINQAEKEKLAHLSSELYSSSASFLRQNVRLSPQNSRAYECDVAEFENCKDVIQGKKEVPVPPGFASSKEALHVAEITNKLANFVIETDTEASMAPTDSEQSGADVENDTETEDYSSTSGSGDRVETSHHQLKNTIDVVHNEGLLSTVKLMCDWMRCNSGVIMTCAQGSSSQSLWHRLSVLCNILPLETVLAEHDQCWMEEVKGILCSIPSQDWHQIFPLREDINLAHFQPLAEAHSSLKINIKRKGHVSEMQECFLRVGCIRQFGHFLSSLENLNFQYDEEQKIFVGPAQPSDTRENEKEAMKRIADEESRRNQLMRDMAQLRLQAEVSQLEGSLDKHDQSSFPPYLIPDPQCLCDCLNMVKQLSQSGKGILVIPISVIDTLDVLKKESGRAREAIRWLEAEFRKGNRYIRAQKSNEKLQDNTPKLLKKDKAMWCLFEILNCARYLALQGGELNGGNMVAVLTAKELDRAILPPLVKKMLTAQEGVSMASVSSFLNRWKDVPKNKG</sequence>
<dbReference type="Gene3D" id="1.25.40.10">
    <property type="entry name" value="Tetratricopeptide repeat domain"/>
    <property type="match status" value="1"/>
</dbReference>
<dbReference type="InterPro" id="IPR011990">
    <property type="entry name" value="TPR-like_helical_dom_sf"/>
</dbReference>
<dbReference type="PANTHER" id="PTHR15696:SF7">
    <property type="entry name" value="NONSENSE-MEDIATED MRNA DECAY FACTOR"/>
    <property type="match status" value="1"/>
</dbReference>
<feature type="coiled-coil region" evidence="6">
    <location>
        <begin position="882"/>
        <end position="916"/>
    </location>
</feature>
<dbReference type="Gene3D" id="3.40.50.1010">
    <property type="entry name" value="5'-nuclease"/>
    <property type="match status" value="1"/>
</dbReference>
<feature type="region of interest" description="Disordered" evidence="7">
    <location>
        <begin position="673"/>
        <end position="710"/>
    </location>
</feature>
<evidence type="ECO:0000256" key="6">
    <source>
        <dbReference type="SAM" id="Coils"/>
    </source>
</evidence>
<keyword evidence="6" id="KW-0175">Coiled coil</keyword>
<feature type="domain" description="DNA/RNA-binding" evidence="8">
    <location>
        <begin position="202"/>
        <end position="391"/>
    </location>
</feature>
<evidence type="ECO:0000313" key="11">
    <source>
        <dbReference type="EMBL" id="OWF48383.1"/>
    </source>
</evidence>
<keyword evidence="5" id="KW-0539">Nucleus</keyword>